<dbReference type="RefSeq" id="WP_087136374.1">
    <property type="nucleotide sequence ID" value="NZ_FUKR01000022.1"/>
</dbReference>
<keyword evidence="3" id="KW-1185">Reference proteome</keyword>
<accession>A0A1R4IVX2</accession>
<evidence type="ECO:0000256" key="1">
    <source>
        <dbReference type="SAM" id="MobiDB-lite"/>
    </source>
</evidence>
<reference evidence="3" key="1">
    <citation type="submission" date="2017-02" db="EMBL/GenBank/DDBJ databases">
        <authorList>
            <person name="Dridi B."/>
        </authorList>
    </citation>
    <scope>NUCLEOTIDE SEQUENCE [LARGE SCALE GENOMIC DNA]</scope>
    <source>
        <strain evidence="3">EB411</strain>
    </source>
</reference>
<organism evidence="2 3">
    <name type="scientific">Mycetocola reblochoni REB411</name>
    <dbReference type="NCBI Taxonomy" id="1255698"/>
    <lineage>
        <taxon>Bacteria</taxon>
        <taxon>Bacillati</taxon>
        <taxon>Actinomycetota</taxon>
        <taxon>Actinomycetes</taxon>
        <taxon>Micrococcales</taxon>
        <taxon>Microbacteriaceae</taxon>
        <taxon>Mycetocola</taxon>
    </lineage>
</organism>
<evidence type="ECO:0000313" key="3">
    <source>
        <dbReference type="Proteomes" id="UP000196778"/>
    </source>
</evidence>
<dbReference type="OrthoDB" id="4981253at2"/>
<dbReference type="EMBL" id="FUKR01000022">
    <property type="protein sequence ID" value="SJN24010.1"/>
    <property type="molecule type" value="Genomic_DNA"/>
</dbReference>
<dbReference type="Proteomes" id="UP000196778">
    <property type="component" value="Unassembled WGS sequence"/>
</dbReference>
<protein>
    <submittedName>
        <fullName evidence="2">Uncharacterized protein</fullName>
    </submittedName>
</protein>
<feature type="region of interest" description="Disordered" evidence="1">
    <location>
        <begin position="76"/>
        <end position="96"/>
    </location>
</feature>
<evidence type="ECO:0000313" key="2">
    <source>
        <dbReference type="EMBL" id="SJN24010.1"/>
    </source>
</evidence>
<sequence length="96" mass="10273">MALTNSDEDDAGSRPPRPRIAEIGFVNWLNVTLRRYIGPPPVGPFDKPLVIDTAGAICPICRAPMDGHEIDRSGARTRLHCPPAAEGGEGERGVEA</sequence>
<proteinExistence type="predicted"/>
<name>A0A1R4IVX2_9MICO</name>
<dbReference type="AlphaFoldDB" id="A0A1R4IVX2"/>
<gene>
    <name evidence="2" type="ORF">FM119_03950</name>
</gene>